<dbReference type="RefSeq" id="WP_172028556.1">
    <property type="nucleotide sequence ID" value="NZ_CP118734.1"/>
</dbReference>
<gene>
    <name evidence="1" type="ORF">PW220_06340</name>
</gene>
<keyword evidence="2" id="KW-1185">Reference proteome</keyword>
<sequence length="107" mass="12477">MELFLWIAFAYLLFTYLSDRKKVKQLQSKVNKLQKGLKGENQMSVLLKELVGSKAKIRFDEELMTIYEYSILAVDEDWVKISRELATGEMETKLVRVDNIVDVTVLE</sequence>
<dbReference type="Proteomes" id="UP001301526">
    <property type="component" value="Chromosome"/>
</dbReference>
<protein>
    <submittedName>
        <fullName evidence="1">Uncharacterized protein</fullName>
    </submittedName>
</protein>
<evidence type="ECO:0000313" key="1">
    <source>
        <dbReference type="EMBL" id="WNY48350.1"/>
    </source>
</evidence>
<organism evidence="1 2">
    <name type="scientific">Streptococcus iners subsp. hyiners</name>
    <dbReference type="NCBI Taxonomy" id="3028083"/>
    <lineage>
        <taxon>Bacteria</taxon>
        <taxon>Bacillati</taxon>
        <taxon>Bacillota</taxon>
        <taxon>Bacilli</taxon>
        <taxon>Lactobacillales</taxon>
        <taxon>Streptococcaceae</taxon>
        <taxon>Streptococcus</taxon>
        <taxon>Streptococcus iners</taxon>
    </lineage>
</organism>
<dbReference type="EMBL" id="CP118734">
    <property type="protein sequence ID" value="WNY48350.1"/>
    <property type="molecule type" value="Genomic_DNA"/>
</dbReference>
<name>A0AA97A226_9STRE</name>
<reference evidence="1 2" key="1">
    <citation type="submission" date="2023-02" db="EMBL/GenBank/DDBJ databases">
        <title>Streptococcus sp. Genome Sequencing and Assembly.</title>
        <authorList>
            <person name="Shore S.M."/>
            <person name="Nicholson T.L."/>
        </authorList>
    </citation>
    <scope>NUCLEOTIDE SEQUENCE [LARGE SCALE GENOMIC DNA]</scope>
    <source>
        <strain evidence="1 2">29892</strain>
    </source>
</reference>
<proteinExistence type="predicted"/>
<accession>A0AA97A226</accession>
<evidence type="ECO:0000313" key="2">
    <source>
        <dbReference type="Proteomes" id="UP001301526"/>
    </source>
</evidence>
<dbReference type="AlphaFoldDB" id="A0AA97A226"/>